<evidence type="ECO:0000256" key="1">
    <source>
        <dbReference type="SAM" id="MobiDB-lite"/>
    </source>
</evidence>
<dbReference type="EMBL" id="JAAXKZ010000035">
    <property type="protein sequence ID" value="NMH92280.1"/>
    <property type="molecule type" value="Genomic_DNA"/>
</dbReference>
<proteinExistence type="predicted"/>
<evidence type="ECO:0000313" key="3">
    <source>
        <dbReference type="Proteomes" id="UP000586918"/>
    </source>
</evidence>
<reference evidence="2 3" key="1">
    <citation type="submission" date="2020-04" db="EMBL/GenBank/DDBJ databases">
        <authorList>
            <person name="Klaysubun C."/>
            <person name="Duangmal K."/>
            <person name="Lipun K."/>
        </authorList>
    </citation>
    <scope>NUCLEOTIDE SEQUENCE [LARGE SCALE GENOMIC DNA]</scope>
    <source>
        <strain evidence="2 3">DSM 45300</strain>
    </source>
</reference>
<sequence length="123" mass="13651">MGAGTDPDLGRPIAYLVLAEGTAVYDRHAECIGVVDQVLADEPADLFLGLIVHTTPLPGRHLYAHADQVAELHERGVLLAVERDDLHPPPEPRRQRSGREGSVPAERPLEARLRRVWDRITTR</sequence>
<keyword evidence="3" id="KW-1185">Reference proteome</keyword>
<protein>
    <submittedName>
        <fullName evidence="2">PRC-barrel domain containing protein</fullName>
    </submittedName>
</protein>
<dbReference type="AlphaFoldDB" id="A0A848DHY0"/>
<gene>
    <name evidence="2" type="ORF">HF519_12000</name>
</gene>
<accession>A0A848DHY0</accession>
<dbReference type="RefSeq" id="WP_169412992.1">
    <property type="nucleotide sequence ID" value="NZ_JAAXKZ010000035.1"/>
</dbReference>
<comment type="caution">
    <text evidence="2">The sequence shown here is derived from an EMBL/GenBank/DDBJ whole genome shotgun (WGS) entry which is preliminary data.</text>
</comment>
<dbReference type="Proteomes" id="UP000586918">
    <property type="component" value="Unassembled WGS sequence"/>
</dbReference>
<organism evidence="2 3">
    <name type="scientific">Pseudonocardia bannensis</name>
    <dbReference type="NCBI Taxonomy" id="630973"/>
    <lineage>
        <taxon>Bacteria</taxon>
        <taxon>Bacillati</taxon>
        <taxon>Actinomycetota</taxon>
        <taxon>Actinomycetes</taxon>
        <taxon>Pseudonocardiales</taxon>
        <taxon>Pseudonocardiaceae</taxon>
        <taxon>Pseudonocardia</taxon>
    </lineage>
</organism>
<feature type="compositionally biased region" description="Basic and acidic residues" evidence="1">
    <location>
        <begin position="81"/>
        <end position="99"/>
    </location>
</feature>
<name>A0A848DHY0_9PSEU</name>
<evidence type="ECO:0000313" key="2">
    <source>
        <dbReference type="EMBL" id="NMH92280.1"/>
    </source>
</evidence>
<feature type="region of interest" description="Disordered" evidence="1">
    <location>
        <begin position="81"/>
        <end position="107"/>
    </location>
</feature>